<evidence type="ECO:0000256" key="3">
    <source>
        <dbReference type="ARBA" id="ARBA00011296"/>
    </source>
</evidence>
<keyword evidence="7" id="KW-0255">Endonuclease</keyword>
<protein>
    <recommendedName>
        <fullName evidence="11">Type I restriction enzyme endonuclease subunit</fullName>
        <shortName evidence="11">R protein</shortName>
        <ecNumber evidence="11">3.1.21.3</ecNumber>
    </recommendedName>
    <alternativeName>
        <fullName evidence="11">Type-1 restriction enzyme R protein</fullName>
    </alternativeName>
</protein>
<evidence type="ECO:0000256" key="6">
    <source>
        <dbReference type="ARBA" id="ARBA00022747"/>
    </source>
</evidence>
<dbReference type="SUPFAM" id="SSF52540">
    <property type="entry name" value="P-loop containing nucleoside triphosphate hydrolases"/>
    <property type="match status" value="2"/>
</dbReference>
<dbReference type="SMART" id="SM00487">
    <property type="entry name" value="DEXDc"/>
    <property type="match status" value="1"/>
</dbReference>
<evidence type="ECO:0000256" key="8">
    <source>
        <dbReference type="ARBA" id="ARBA00022801"/>
    </source>
</evidence>
<dbReference type="GO" id="GO:0004386">
    <property type="term" value="F:helicase activity"/>
    <property type="evidence" value="ECO:0007669"/>
    <property type="project" value="UniProtKB-KW"/>
</dbReference>
<evidence type="ECO:0000256" key="7">
    <source>
        <dbReference type="ARBA" id="ARBA00022759"/>
    </source>
</evidence>
<dbReference type="InterPro" id="IPR027417">
    <property type="entry name" value="P-loop_NTPase"/>
</dbReference>
<evidence type="ECO:0000256" key="10">
    <source>
        <dbReference type="ARBA" id="ARBA00023125"/>
    </source>
</evidence>
<evidence type="ECO:0000259" key="12">
    <source>
        <dbReference type="SMART" id="SM00487"/>
    </source>
</evidence>
<comment type="similarity">
    <text evidence="2 11">Belongs to the HsdR family.</text>
</comment>
<name>A0ABQ1E6I8_9CLOT</name>
<reference evidence="13 14" key="1">
    <citation type="journal article" date="2021" name="Int. J. Syst. Evol. Microbiol.">
        <title>Clostridium zeae sp. nov., isolated from corn silage.</title>
        <authorList>
            <person name="Kobayashi H."/>
            <person name="Tanizawa Y."/>
            <person name="Yagura M."/>
            <person name="Sakamoto M."/>
            <person name="Ohkuma M."/>
            <person name="Tohno M."/>
        </authorList>
    </citation>
    <scope>NUCLEOTIDE SEQUENCE [LARGE SCALE GENOMIC DNA]</scope>
    <source>
        <strain evidence="13 14">CSC2</strain>
    </source>
</reference>
<sequence>MSLLENFTEDLLEEAAIEILQEMGYNYAFGPDISYGGEYPERKNYRDCILEQRVKDALFTINRDLPQDALDEAYRKIITFNSPILEENNKEFHKLLIEGIDVSFRKDGQPKTEKAYIIDFKNPKNNDFLVVNQFTIIENEERRPDLIIFVNGIPLVVIELKSATDENVGIENAYYQIQTYKQDITSLFNYNAFCILSDGINAKAGTITSNQERFMNWRSIDGINVTSLDLPQYEVMLRGMLQKDRFLDIVENFLLFHKSKKDDYDSEGNKIGDHEILIKILAGYHQYFAVKKAVEKTRLASSEDGDRKAGVIWHTQGSGKSFSMLFYAGQIVKNLNNPTLVILTDRNDLDDQLFGTFANSIGILRETPKQANVRKLTDEQKKTNIKAKDNSKEINGLFDLLNERQSGGIIFTTIQKFKPENGEMPVLTDRRNVIIIADEAHRSQYGLEAKTDVKTGEVKYGYAKYLRDALPNASFIGFTGTPIESEDKSTPAVFGQYIDIYDMTRAVEDEATVKIYYENRIIKLETDEEELKNIDEEFDEITEGQEIFDKEKYKSKWSRLEAVIGSPNRLKKLAQDVVTHYEEKAKTIDGKAMIVCMSRRIAADLYDEIVKLRPDWHSDDVEKGKIKVVITGSAGEKNEKLQKHIGGKQRRDTLAKRMKDNKDDLKIVIVRDMWLTGFDVPSMHTMYIDKPMQGHNLMQAIARVNRVFKDKSGGVVVDYLGILESLKKALNEYTDSDKQNTGIDTSAAIAVMLEKLEILQDMVHGLDYSAYMGISQAARIRAITSGMNFILGMEEKEQKDFKLFATELAKAHSLCAATDEGKDAALEVSYFKAVKASLTKLDTKGVAKKTKKEIEARVNQMLERSIISEDVIDVFDVMGISKPEISILSEEFLEEVRTMKHKNLAVEMLKKLLEGNLKAMEKKNLVKSEKFSEKLKKALNKYRNQAITNAEVIEELMRMAQEIKNMKDKEKDLGLNEDEIAFYDALTEDNIIKEFMDDDTLKKIAHELTLSIRNNITIDWSVRKSAQAGMRKIIKRLLKKYNYPPEHAKHALETVMRQAELMCGNVDLDEITADRVAEKGKEYNI</sequence>
<keyword evidence="6 11" id="KW-0680">Restriction system</keyword>
<keyword evidence="9 11" id="KW-0067">ATP-binding</keyword>
<dbReference type="Pfam" id="PF18766">
    <property type="entry name" value="SWI2_SNF2"/>
    <property type="match status" value="1"/>
</dbReference>
<dbReference type="InterPro" id="IPR004473">
    <property type="entry name" value="Restrct_endonuc_typeI_HsdR"/>
</dbReference>
<dbReference type="PANTHER" id="PTHR30195:SF15">
    <property type="entry name" value="TYPE I RESTRICTION ENZYME HINDI ENDONUCLEASE SUBUNIT"/>
    <property type="match status" value="1"/>
</dbReference>
<dbReference type="CDD" id="cd18030">
    <property type="entry name" value="DEXHc_RE_I_HsdR"/>
    <property type="match status" value="1"/>
</dbReference>
<evidence type="ECO:0000313" key="14">
    <source>
        <dbReference type="Proteomes" id="UP000663802"/>
    </source>
</evidence>
<dbReference type="Gene3D" id="3.90.1570.50">
    <property type="match status" value="1"/>
</dbReference>
<comment type="function">
    <text evidence="11">Subunit R is required for both nuclease and ATPase activities, but not for modification.</text>
</comment>
<dbReference type="InterPro" id="IPR014001">
    <property type="entry name" value="Helicase_ATP-bd"/>
</dbReference>
<organism evidence="13 14">
    <name type="scientific">Clostridium zeae</name>
    <dbReference type="NCBI Taxonomy" id="2759022"/>
    <lineage>
        <taxon>Bacteria</taxon>
        <taxon>Bacillati</taxon>
        <taxon>Bacillota</taxon>
        <taxon>Clostridia</taxon>
        <taxon>Eubacteriales</taxon>
        <taxon>Clostridiaceae</taxon>
        <taxon>Clostridium</taxon>
    </lineage>
</organism>
<keyword evidence="13" id="KW-0347">Helicase</keyword>
<comment type="subunit">
    <text evidence="3 11">The type I restriction/modification system is composed of three polypeptides R, M and S.</text>
</comment>
<dbReference type="InterPro" id="IPR040980">
    <property type="entry name" value="SWI2_SNF2"/>
</dbReference>
<evidence type="ECO:0000313" key="13">
    <source>
        <dbReference type="EMBL" id="GFZ30108.1"/>
    </source>
</evidence>
<evidence type="ECO:0000256" key="9">
    <source>
        <dbReference type="ARBA" id="ARBA00022840"/>
    </source>
</evidence>
<evidence type="ECO:0000256" key="11">
    <source>
        <dbReference type="RuleBase" id="RU364115"/>
    </source>
</evidence>
<dbReference type="Gene3D" id="3.40.50.300">
    <property type="entry name" value="P-loop containing nucleotide triphosphate hydrolases"/>
    <property type="match status" value="3"/>
</dbReference>
<dbReference type="InterPro" id="IPR007409">
    <property type="entry name" value="Restrct_endonuc_type1_HsdR_N"/>
</dbReference>
<dbReference type="PANTHER" id="PTHR30195">
    <property type="entry name" value="TYPE I SITE-SPECIFIC DEOXYRIBONUCLEASE PROTEIN SUBUNIT M AND R"/>
    <property type="match status" value="1"/>
</dbReference>
<evidence type="ECO:0000256" key="4">
    <source>
        <dbReference type="ARBA" id="ARBA00022722"/>
    </source>
</evidence>
<dbReference type="RefSeq" id="WP_206868107.1">
    <property type="nucleotide sequence ID" value="NZ_BMBA01000001.1"/>
</dbReference>
<comment type="catalytic activity">
    <reaction evidence="1 11">
        <text>Endonucleolytic cleavage of DNA to give random double-stranded fragments with terminal 5'-phosphates, ATP is simultaneously hydrolyzed.</text>
        <dbReference type="EC" id="3.1.21.3"/>
    </reaction>
</comment>
<dbReference type="CDD" id="cd18800">
    <property type="entry name" value="SF2_C_EcoR124I-like"/>
    <property type="match status" value="1"/>
</dbReference>
<evidence type="ECO:0000256" key="2">
    <source>
        <dbReference type="ARBA" id="ARBA00008598"/>
    </source>
</evidence>
<keyword evidence="8 11" id="KW-0378">Hydrolase</keyword>
<keyword evidence="4" id="KW-0540">Nuclease</keyword>
<dbReference type="NCBIfam" id="TIGR00348">
    <property type="entry name" value="hsdR"/>
    <property type="match status" value="1"/>
</dbReference>
<accession>A0ABQ1E6I8</accession>
<keyword evidence="5 11" id="KW-0547">Nucleotide-binding</keyword>
<dbReference type="Pfam" id="PF22679">
    <property type="entry name" value="T1R_D3-like"/>
    <property type="match status" value="1"/>
</dbReference>
<dbReference type="CDD" id="cd22332">
    <property type="entry name" value="HsdR_N"/>
    <property type="match status" value="1"/>
</dbReference>
<comment type="caution">
    <text evidence="13">The sequence shown here is derived from an EMBL/GenBank/DDBJ whole genome shotgun (WGS) entry which is preliminary data.</text>
</comment>
<dbReference type="Pfam" id="PF04313">
    <property type="entry name" value="HSDR_N"/>
    <property type="match status" value="1"/>
</dbReference>
<evidence type="ECO:0000256" key="5">
    <source>
        <dbReference type="ARBA" id="ARBA00022741"/>
    </source>
</evidence>
<dbReference type="InterPro" id="IPR051268">
    <property type="entry name" value="Type-I_R_enzyme_R_subunit"/>
</dbReference>
<dbReference type="EC" id="3.1.21.3" evidence="11"/>
<dbReference type="InterPro" id="IPR021810">
    <property type="entry name" value="T1RH-like_C"/>
</dbReference>
<gene>
    <name evidence="13" type="ORF">CSC2_06340</name>
</gene>
<keyword evidence="14" id="KW-1185">Reference proteome</keyword>
<evidence type="ECO:0000256" key="1">
    <source>
        <dbReference type="ARBA" id="ARBA00000851"/>
    </source>
</evidence>
<dbReference type="Proteomes" id="UP000663802">
    <property type="component" value="Unassembled WGS sequence"/>
</dbReference>
<keyword evidence="10 11" id="KW-0238">DNA-binding</keyword>
<dbReference type="EMBL" id="BMBA01000001">
    <property type="protein sequence ID" value="GFZ30108.1"/>
    <property type="molecule type" value="Genomic_DNA"/>
</dbReference>
<feature type="domain" description="Helicase ATP-binding" evidence="12">
    <location>
        <begin position="277"/>
        <end position="516"/>
    </location>
</feature>
<dbReference type="InterPro" id="IPR055180">
    <property type="entry name" value="HsdR_RecA-like_helicase_dom_2"/>
</dbReference>
<proteinExistence type="inferred from homology"/>
<dbReference type="Pfam" id="PF11867">
    <property type="entry name" value="T1RH-like_C"/>
    <property type="match status" value="1"/>
</dbReference>